<evidence type="ECO:0000256" key="1">
    <source>
        <dbReference type="SAM" id="Phobius"/>
    </source>
</evidence>
<dbReference type="SUPFAM" id="SSF55961">
    <property type="entry name" value="Bet v1-like"/>
    <property type="match status" value="1"/>
</dbReference>
<reference evidence="2" key="1">
    <citation type="submission" date="2020-05" db="EMBL/GenBank/DDBJ databases">
        <authorList>
            <person name="Chiriac C."/>
            <person name="Salcher M."/>
            <person name="Ghai R."/>
            <person name="Kavagutti S V."/>
        </authorList>
    </citation>
    <scope>NUCLEOTIDE SEQUENCE</scope>
</reference>
<proteinExistence type="predicted"/>
<organism evidence="2">
    <name type="scientific">freshwater metagenome</name>
    <dbReference type="NCBI Taxonomy" id="449393"/>
    <lineage>
        <taxon>unclassified sequences</taxon>
        <taxon>metagenomes</taxon>
        <taxon>ecological metagenomes</taxon>
    </lineage>
</organism>
<name>A0A6J7DBR5_9ZZZZ</name>
<evidence type="ECO:0000313" key="2">
    <source>
        <dbReference type="EMBL" id="CAB4868097.1"/>
    </source>
</evidence>
<dbReference type="EMBL" id="CAFBLW010000005">
    <property type="protein sequence ID" value="CAB4868097.1"/>
    <property type="molecule type" value="Genomic_DNA"/>
</dbReference>
<accession>A0A6J7DBR5</accession>
<sequence>MSKVKLWSFVADWESQGDWMLQTKVWVTSTIREGVGTSIEAFTGPLYKFYPKFSKLGLLDLMTVTKWNPPHSCDVQHTGAIIKGTGTFELVEIEPNETRFNWSETVIFPKSLLFLAIPLLWAVKIGVIISLLRLRKKAMSA</sequence>
<dbReference type="AlphaFoldDB" id="A0A6J7DBR5"/>
<keyword evidence="1" id="KW-0812">Transmembrane</keyword>
<keyword evidence="1" id="KW-0472">Membrane</keyword>
<keyword evidence="1" id="KW-1133">Transmembrane helix</keyword>
<dbReference type="CDD" id="cd07812">
    <property type="entry name" value="SRPBCC"/>
    <property type="match status" value="1"/>
</dbReference>
<protein>
    <submittedName>
        <fullName evidence="2">Unannotated protein</fullName>
    </submittedName>
</protein>
<feature type="transmembrane region" description="Helical" evidence="1">
    <location>
        <begin position="112"/>
        <end position="132"/>
    </location>
</feature>
<gene>
    <name evidence="2" type="ORF">UFOPK3461_00161</name>
</gene>